<gene>
    <name evidence="14" type="primary">LOC106162105</name>
</gene>
<dbReference type="InterPro" id="IPR009703">
    <property type="entry name" value="Selenoprotein_S"/>
</dbReference>
<keyword evidence="6" id="KW-0256">Endoplasmic reticulum</keyword>
<dbReference type="Gene3D" id="6.10.250.2950">
    <property type="match status" value="1"/>
</dbReference>
<keyword evidence="5 12" id="KW-0812">Transmembrane</keyword>
<evidence type="ECO:0000256" key="2">
    <source>
        <dbReference type="ARBA" id="ARBA00004496"/>
    </source>
</evidence>
<dbReference type="GO" id="GO:0036513">
    <property type="term" value="C:Derlin-1 retrotranslocation complex"/>
    <property type="evidence" value="ECO:0007669"/>
    <property type="project" value="TreeGrafter"/>
</dbReference>
<evidence type="ECO:0000256" key="1">
    <source>
        <dbReference type="ARBA" id="ARBA00004389"/>
    </source>
</evidence>
<keyword evidence="10" id="KW-0175">Coiled coil</keyword>
<dbReference type="PANTHER" id="PTHR28621">
    <property type="entry name" value="SELENOPROTEIN S"/>
    <property type="match status" value="1"/>
</dbReference>
<dbReference type="GeneID" id="106162105"/>
<dbReference type="OMA" id="QQYGWFV"/>
<feature type="transmembrane region" description="Helical" evidence="12">
    <location>
        <begin position="41"/>
        <end position="59"/>
    </location>
</feature>
<evidence type="ECO:0000256" key="11">
    <source>
        <dbReference type="SAM" id="MobiDB-lite"/>
    </source>
</evidence>
<dbReference type="OrthoDB" id="75792at2759"/>
<evidence type="ECO:0000313" key="13">
    <source>
        <dbReference type="Proteomes" id="UP000085678"/>
    </source>
</evidence>
<feature type="coiled-coil region" evidence="10">
    <location>
        <begin position="90"/>
        <end position="128"/>
    </location>
</feature>
<dbReference type="InParanoid" id="A0A1S3IBA9"/>
<dbReference type="GO" id="GO:0030970">
    <property type="term" value="P:retrograde protein transport, ER to cytosol"/>
    <property type="evidence" value="ECO:0007669"/>
    <property type="project" value="TreeGrafter"/>
</dbReference>
<dbReference type="KEGG" id="lak:106162105"/>
<dbReference type="GO" id="GO:0036502">
    <property type="term" value="C:Derlin-1-VIMP complex"/>
    <property type="evidence" value="ECO:0007669"/>
    <property type="project" value="TreeGrafter"/>
</dbReference>
<evidence type="ECO:0000256" key="3">
    <source>
        <dbReference type="ARBA" id="ARBA00011034"/>
    </source>
</evidence>
<reference evidence="14" key="1">
    <citation type="submission" date="2025-08" db="UniProtKB">
        <authorList>
            <consortium name="RefSeq"/>
        </authorList>
    </citation>
    <scope>IDENTIFICATION</scope>
    <source>
        <tissue evidence="14">Gonads</tissue>
    </source>
</reference>
<proteinExistence type="inferred from homology"/>
<evidence type="ECO:0000256" key="8">
    <source>
        <dbReference type="ARBA" id="ARBA00022989"/>
    </source>
</evidence>
<feature type="compositionally biased region" description="Polar residues" evidence="11">
    <location>
        <begin position="164"/>
        <end position="180"/>
    </location>
</feature>
<evidence type="ECO:0000256" key="4">
    <source>
        <dbReference type="ARBA" id="ARBA00022490"/>
    </source>
</evidence>
<evidence type="ECO:0000313" key="14">
    <source>
        <dbReference type="RefSeq" id="XP_013394694.1"/>
    </source>
</evidence>
<dbReference type="AlphaFoldDB" id="A0A1S3IBA9"/>
<dbReference type="GO" id="GO:0030968">
    <property type="term" value="P:endoplasmic reticulum unfolded protein response"/>
    <property type="evidence" value="ECO:0007669"/>
    <property type="project" value="TreeGrafter"/>
</dbReference>
<comment type="subcellular location">
    <subcellularLocation>
        <location evidence="2">Cytoplasm</location>
    </subcellularLocation>
    <subcellularLocation>
        <location evidence="1">Endoplasmic reticulum membrane</location>
        <topology evidence="1">Single-pass membrane protein</topology>
    </subcellularLocation>
</comment>
<organism evidence="13 14">
    <name type="scientific">Lingula anatina</name>
    <name type="common">Brachiopod</name>
    <name type="synonym">Lingula unguis</name>
    <dbReference type="NCBI Taxonomy" id="7574"/>
    <lineage>
        <taxon>Eukaryota</taxon>
        <taxon>Metazoa</taxon>
        <taxon>Spiralia</taxon>
        <taxon>Lophotrochozoa</taxon>
        <taxon>Brachiopoda</taxon>
        <taxon>Linguliformea</taxon>
        <taxon>Lingulata</taxon>
        <taxon>Lingulida</taxon>
        <taxon>Linguloidea</taxon>
        <taxon>Lingulidae</taxon>
        <taxon>Lingula</taxon>
    </lineage>
</organism>
<evidence type="ECO:0000256" key="5">
    <source>
        <dbReference type="ARBA" id="ARBA00022692"/>
    </source>
</evidence>
<dbReference type="RefSeq" id="XP_013394694.1">
    <property type="nucleotide sequence ID" value="XM_013539240.2"/>
</dbReference>
<keyword evidence="9 12" id="KW-0472">Membrane</keyword>
<protein>
    <submittedName>
        <fullName evidence="14">Selenoprotein S isoform X1</fullName>
    </submittedName>
</protein>
<evidence type="ECO:0000256" key="6">
    <source>
        <dbReference type="ARBA" id="ARBA00022824"/>
    </source>
</evidence>
<keyword evidence="4" id="KW-0963">Cytoplasm</keyword>
<sequence>MDAPGPGNEAGADGGHDITNETPAFVWEYLYFPAISFLKQYGWFVILGLIVITFLWHKIKPHLQQWLKKIEDQKEYTRYKDDPDLAQRRFEAMEKSRKALQEQLDRQAEVYTEKQKEIEEKKRQLKIQDWDNHLQGKGYRSKVKPGQPTDMENQQPKPKKKNVYRTSDYNPLMGSSSGTTFRPPRRGGAGGG</sequence>
<dbReference type="Pfam" id="PF06936">
    <property type="entry name" value="Selenoprotein_S"/>
    <property type="match status" value="1"/>
</dbReference>
<keyword evidence="8 12" id="KW-1133">Transmembrane helix</keyword>
<comment type="similarity">
    <text evidence="3">Belongs to the selenoprotein S family.</text>
</comment>
<feature type="region of interest" description="Disordered" evidence="11">
    <location>
        <begin position="136"/>
        <end position="192"/>
    </location>
</feature>
<evidence type="ECO:0000256" key="12">
    <source>
        <dbReference type="SAM" id="Phobius"/>
    </source>
</evidence>
<keyword evidence="7" id="KW-0712">Selenocysteine</keyword>
<dbReference type="STRING" id="7574.A0A1S3IBA9"/>
<dbReference type="PANTHER" id="PTHR28621:SF1">
    <property type="entry name" value="SELENOPROTEIN S"/>
    <property type="match status" value="1"/>
</dbReference>
<evidence type="ECO:0000256" key="9">
    <source>
        <dbReference type="ARBA" id="ARBA00023136"/>
    </source>
</evidence>
<dbReference type="Proteomes" id="UP000085678">
    <property type="component" value="Unplaced"/>
</dbReference>
<keyword evidence="13" id="KW-1185">Reference proteome</keyword>
<evidence type="ECO:0000256" key="10">
    <source>
        <dbReference type="SAM" id="Coils"/>
    </source>
</evidence>
<accession>A0A1S3IBA9</accession>
<name>A0A1S3IBA9_LINAN</name>
<evidence type="ECO:0000256" key="7">
    <source>
        <dbReference type="ARBA" id="ARBA00022933"/>
    </source>
</evidence>